<comment type="caution">
    <text evidence="1">The sequence shown here is derived from an EMBL/GenBank/DDBJ whole genome shotgun (WGS) entry which is preliminary data.</text>
</comment>
<reference evidence="1 2" key="1">
    <citation type="submission" date="2020-08" db="EMBL/GenBank/DDBJ databases">
        <title>Genomic Encyclopedia of Type Strains, Phase IV (KMG-IV): sequencing the most valuable type-strain genomes for metagenomic binning, comparative biology and taxonomic classification.</title>
        <authorList>
            <person name="Goeker M."/>
        </authorList>
    </citation>
    <scope>NUCLEOTIDE SEQUENCE [LARGE SCALE GENOMIC DNA]</scope>
    <source>
        <strain evidence="1 2">DSM 12251</strain>
    </source>
</reference>
<dbReference type="Proteomes" id="UP000534294">
    <property type="component" value="Unassembled WGS sequence"/>
</dbReference>
<keyword evidence="2" id="KW-1185">Reference proteome</keyword>
<organism evidence="1 2">
    <name type="scientific">Prosthecobacter dejongeii</name>
    <dbReference type="NCBI Taxonomy" id="48465"/>
    <lineage>
        <taxon>Bacteria</taxon>
        <taxon>Pseudomonadati</taxon>
        <taxon>Verrucomicrobiota</taxon>
        <taxon>Verrucomicrobiia</taxon>
        <taxon>Verrucomicrobiales</taxon>
        <taxon>Verrucomicrobiaceae</taxon>
        <taxon>Prosthecobacter</taxon>
    </lineage>
</organism>
<dbReference type="AlphaFoldDB" id="A0A7W7YQQ5"/>
<protein>
    <submittedName>
        <fullName evidence="1">Uncharacterized protein</fullName>
    </submittedName>
</protein>
<proteinExistence type="predicted"/>
<gene>
    <name evidence="1" type="ORF">HNQ64_004887</name>
</gene>
<sequence>MKISKALSVLLHMAHYRAWVADGIRTYRQHLRRGRIERAVTWRNEVQARYEALNAWRAAA</sequence>
<evidence type="ECO:0000313" key="2">
    <source>
        <dbReference type="Proteomes" id="UP000534294"/>
    </source>
</evidence>
<accession>A0A7W7YQQ5</accession>
<evidence type="ECO:0000313" key="1">
    <source>
        <dbReference type="EMBL" id="MBB5040599.1"/>
    </source>
</evidence>
<dbReference type="EMBL" id="JACHIF010000017">
    <property type="protein sequence ID" value="MBB5040599.1"/>
    <property type="molecule type" value="Genomic_DNA"/>
</dbReference>
<dbReference type="RefSeq" id="WP_184213331.1">
    <property type="nucleotide sequence ID" value="NZ_JACHIF010000017.1"/>
</dbReference>
<name>A0A7W7YQQ5_9BACT</name>